<evidence type="ECO:0000256" key="1">
    <source>
        <dbReference type="ARBA" id="ARBA00023270"/>
    </source>
</evidence>
<organism evidence="3 4">
    <name type="scientific">Trichoderma arundinaceum</name>
    <dbReference type="NCBI Taxonomy" id="490622"/>
    <lineage>
        <taxon>Eukaryota</taxon>
        <taxon>Fungi</taxon>
        <taxon>Dikarya</taxon>
        <taxon>Ascomycota</taxon>
        <taxon>Pezizomycotina</taxon>
        <taxon>Sordariomycetes</taxon>
        <taxon>Hypocreomycetidae</taxon>
        <taxon>Hypocreales</taxon>
        <taxon>Hypocreaceae</taxon>
        <taxon>Trichoderma</taxon>
    </lineage>
</organism>
<dbReference type="InterPro" id="IPR013785">
    <property type="entry name" value="Aldolase_TIM"/>
</dbReference>
<dbReference type="OrthoDB" id="1711136at2759"/>
<proteinExistence type="predicted"/>
<dbReference type="SUPFAM" id="SSF51569">
    <property type="entry name" value="Aldolase"/>
    <property type="match status" value="1"/>
</dbReference>
<sequence length="338" mass="37233">MASLLDALRQKSVIDCDTLDSEVAKSLGPFVDCTSNQAIAFFELTKLSAGGAGLHNESLIRESIYESISDLNEIRGQVPLNEFVVEVMMVKLQLLVAPHITGYVHVQTNPKLSYSQDGMVKNAERIIAIFRELSPDFDVKRICIKVPATWDGLCACRILEANGIATLATTMFCMEQAALASDANCTYIAPYINELKVHFETGYTDHNKAFSFCREAQAYYNANNYRTRVLAASLTSVDEVLQLAGVNHITISPILLHALSRLGASKAGKQLGQYFADEIPPESLDSKKYAGILQNESSWKLAFTRSGFGISEGKIIQAINYFSDFQDKLEGLAGRYTT</sequence>
<comment type="function">
    <text evidence="2">Catalyzes the rate-limiting step of the non-oxidative phase in the pentose phosphate pathway. Catalyzes the reversible conversion of sedheptulose-7-phosphate and D-glyceraldehyde 3-phosphate into erythrose-4-phosphate and beta-D-fructose 6-phosphate.</text>
</comment>
<evidence type="ECO:0000313" key="4">
    <source>
        <dbReference type="Proteomes" id="UP000266272"/>
    </source>
</evidence>
<dbReference type="InterPro" id="IPR001585">
    <property type="entry name" value="TAL/FSA"/>
</dbReference>
<dbReference type="EC" id="2.2.1.2" evidence="2"/>
<dbReference type="GO" id="GO:0005975">
    <property type="term" value="P:carbohydrate metabolic process"/>
    <property type="evidence" value="ECO:0007669"/>
    <property type="project" value="InterPro"/>
</dbReference>
<dbReference type="GO" id="GO:0004801">
    <property type="term" value="F:transaldolase activity"/>
    <property type="evidence" value="ECO:0007669"/>
    <property type="project" value="UniProtKB-EC"/>
</dbReference>
<name>A0A395NLP1_TRIAR</name>
<comment type="caution">
    <text evidence="3">The sequence shown here is derived from an EMBL/GenBank/DDBJ whole genome shotgun (WGS) entry which is preliminary data.</text>
</comment>
<keyword evidence="4" id="KW-1185">Reference proteome</keyword>
<accession>A0A395NLP1</accession>
<comment type="catalytic activity">
    <reaction evidence="2">
        <text>D-sedoheptulose 7-phosphate + D-glyceraldehyde 3-phosphate = D-erythrose 4-phosphate + beta-D-fructose 6-phosphate</text>
        <dbReference type="Rhea" id="RHEA:17053"/>
        <dbReference type="ChEBI" id="CHEBI:16897"/>
        <dbReference type="ChEBI" id="CHEBI:57483"/>
        <dbReference type="ChEBI" id="CHEBI:57634"/>
        <dbReference type="ChEBI" id="CHEBI:59776"/>
        <dbReference type="EC" id="2.2.1.2"/>
    </reaction>
</comment>
<protein>
    <recommendedName>
        <fullName evidence="2">Transaldolase</fullName>
        <ecNumber evidence="2">2.2.1.2</ecNumber>
    </recommendedName>
</protein>
<dbReference type="Pfam" id="PF00923">
    <property type="entry name" value="TAL_FSA"/>
    <property type="match status" value="1"/>
</dbReference>
<dbReference type="GO" id="GO:0009052">
    <property type="term" value="P:pentose-phosphate shunt, non-oxidative branch"/>
    <property type="evidence" value="ECO:0007669"/>
    <property type="project" value="TreeGrafter"/>
</dbReference>
<dbReference type="InterPro" id="IPR018225">
    <property type="entry name" value="Transaldolase_AS"/>
</dbReference>
<keyword evidence="2" id="KW-0570">Pentose shunt</keyword>
<dbReference type="STRING" id="490622.A0A395NLP1"/>
<evidence type="ECO:0000313" key="3">
    <source>
        <dbReference type="EMBL" id="RFU76980.1"/>
    </source>
</evidence>
<dbReference type="Proteomes" id="UP000266272">
    <property type="component" value="Unassembled WGS sequence"/>
</dbReference>
<dbReference type="PROSITE" id="PS00958">
    <property type="entry name" value="TRANSALDOLASE_2"/>
    <property type="match status" value="1"/>
</dbReference>
<keyword evidence="2" id="KW-0808">Transferase</keyword>
<dbReference type="Gene3D" id="3.20.20.70">
    <property type="entry name" value="Aldolase class I"/>
    <property type="match status" value="1"/>
</dbReference>
<reference evidence="3 4" key="1">
    <citation type="journal article" date="2018" name="PLoS Pathog.">
        <title>Evolution of structural diversity of trichothecenes, a family of toxins produced by plant pathogenic and entomopathogenic fungi.</title>
        <authorList>
            <person name="Proctor R.H."/>
            <person name="McCormick S.P."/>
            <person name="Kim H.S."/>
            <person name="Cardoza R.E."/>
            <person name="Stanley A.M."/>
            <person name="Lindo L."/>
            <person name="Kelly A."/>
            <person name="Brown D.W."/>
            <person name="Lee T."/>
            <person name="Vaughan M.M."/>
            <person name="Alexander N.J."/>
            <person name="Busman M."/>
            <person name="Gutierrez S."/>
        </authorList>
    </citation>
    <scope>NUCLEOTIDE SEQUENCE [LARGE SCALE GENOMIC DNA]</scope>
    <source>
        <strain evidence="3 4">IBT 40837</strain>
    </source>
</reference>
<gene>
    <name evidence="3" type="ORF">TARUN_5227</name>
</gene>
<dbReference type="UniPathway" id="UPA00115">
    <property type="reaction ID" value="UER00414"/>
</dbReference>
<dbReference type="AlphaFoldDB" id="A0A395NLP1"/>
<comment type="pathway">
    <text evidence="2">Carbohydrate degradation; pentose phosphate pathway; D-glyceraldehyde 3-phosphate and beta-D-fructose 6-phosphate from D-ribose 5-phosphate and D-xylulose 5-phosphate (non-oxidative stage): step 2/3.</text>
</comment>
<dbReference type="PANTHER" id="PTHR10683">
    <property type="entry name" value="TRANSALDOLASE"/>
    <property type="match status" value="1"/>
</dbReference>
<keyword evidence="1" id="KW-0704">Schiff base</keyword>
<evidence type="ECO:0000256" key="2">
    <source>
        <dbReference type="RuleBase" id="RU000501"/>
    </source>
</evidence>
<dbReference type="EMBL" id="PXOA01000312">
    <property type="protein sequence ID" value="RFU76980.1"/>
    <property type="molecule type" value="Genomic_DNA"/>
</dbReference>
<dbReference type="PANTHER" id="PTHR10683:SF34">
    <property type="entry name" value="TRANSALDOLASE"/>
    <property type="match status" value="1"/>
</dbReference>